<dbReference type="InterPro" id="IPR050553">
    <property type="entry name" value="Thioredoxin_ResA/DsbE_sf"/>
</dbReference>
<evidence type="ECO:0000313" key="3">
    <source>
        <dbReference type="EMBL" id="MBA0085738.1"/>
    </source>
</evidence>
<sequence>MKSKAAVTAFRLSVVLGTAWLVGCFISGCSSQQRASLSGEILKPGPERKAAPDFKLKDADGKEVHLADYRGKVVLLDFWATWCGPCRIEIPWFTELERKNKDKGFAVLGVSMDDEGWKVVKPFLTELKINYRVLLGNDEAAHDYGGLDALPTTFLIDRDGKIAAVHVGLTSRKDFEDGVEQLLKAPSKGDSGRVSLPALITGAR</sequence>
<dbReference type="InterPro" id="IPR036249">
    <property type="entry name" value="Thioredoxin-like_sf"/>
</dbReference>
<comment type="caution">
    <text evidence="3">The sequence shown here is derived from an EMBL/GenBank/DDBJ whole genome shotgun (WGS) entry which is preliminary data.</text>
</comment>
<proteinExistence type="predicted"/>
<dbReference type="Proteomes" id="UP000567293">
    <property type="component" value="Unassembled WGS sequence"/>
</dbReference>
<dbReference type="SUPFAM" id="SSF52833">
    <property type="entry name" value="Thioredoxin-like"/>
    <property type="match status" value="1"/>
</dbReference>
<protein>
    <submittedName>
        <fullName evidence="3">TlpA family protein disulfide reductase</fullName>
    </submittedName>
</protein>
<dbReference type="PROSITE" id="PS51257">
    <property type="entry name" value="PROKAR_LIPOPROTEIN"/>
    <property type="match status" value="1"/>
</dbReference>
<dbReference type="PROSITE" id="PS00194">
    <property type="entry name" value="THIOREDOXIN_1"/>
    <property type="match status" value="1"/>
</dbReference>
<dbReference type="PROSITE" id="PS51352">
    <property type="entry name" value="THIOREDOXIN_2"/>
    <property type="match status" value="1"/>
</dbReference>
<accession>A0A7V8SX84</accession>
<dbReference type="EMBL" id="JACDQQ010001185">
    <property type="protein sequence ID" value="MBA0085738.1"/>
    <property type="molecule type" value="Genomic_DNA"/>
</dbReference>
<dbReference type="GO" id="GO:0016491">
    <property type="term" value="F:oxidoreductase activity"/>
    <property type="evidence" value="ECO:0007669"/>
    <property type="project" value="InterPro"/>
</dbReference>
<organism evidence="3 4">
    <name type="scientific">Candidatus Acidiferrum panamense</name>
    <dbReference type="NCBI Taxonomy" id="2741543"/>
    <lineage>
        <taxon>Bacteria</taxon>
        <taxon>Pseudomonadati</taxon>
        <taxon>Acidobacteriota</taxon>
        <taxon>Terriglobia</taxon>
        <taxon>Candidatus Acidiferrales</taxon>
        <taxon>Candidatus Acidiferrum</taxon>
    </lineage>
</organism>
<feature type="domain" description="Thioredoxin" evidence="2">
    <location>
        <begin position="45"/>
        <end position="184"/>
    </location>
</feature>
<dbReference type="InterPro" id="IPR000866">
    <property type="entry name" value="AhpC/TSA"/>
</dbReference>
<evidence type="ECO:0000259" key="2">
    <source>
        <dbReference type="PROSITE" id="PS51352"/>
    </source>
</evidence>
<dbReference type="PANTHER" id="PTHR42852:SF18">
    <property type="entry name" value="CHROMOSOME UNDETERMINED SCAFFOLD_47, WHOLE GENOME SHOTGUN SEQUENCE"/>
    <property type="match status" value="1"/>
</dbReference>
<name>A0A7V8SX84_9BACT</name>
<keyword evidence="1" id="KW-0676">Redox-active center</keyword>
<dbReference type="CDD" id="cd02966">
    <property type="entry name" value="TlpA_like_family"/>
    <property type="match status" value="1"/>
</dbReference>
<dbReference type="InterPro" id="IPR017937">
    <property type="entry name" value="Thioredoxin_CS"/>
</dbReference>
<gene>
    <name evidence="3" type="ORF">HRJ53_12140</name>
</gene>
<dbReference type="Pfam" id="PF00578">
    <property type="entry name" value="AhpC-TSA"/>
    <property type="match status" value="1"/>
</dbReference>
<evidence type="ECO:0000256" key="1">
    <source>
        <dbReference type="ARBA" id="ARBA00023284"/>
    </source>
</evidence>
<reference evidence="3" key="1">
    <citation type="submission" date="2020-06" db="EMBL/GenBank/DDBJ databases">
        <title>Legume-microbial interactions unlock mineral nutrients during tropical forest succession.</title>
        <authorList>
            <person name="Epihov D.Z."/>
        </authorList>
    </citation>
    <scope>NUCLEOTIDE SEQUENCE [LARGE SCALE GENOMIC DNA]</scope>
    <source>
        <strain evidence="3">Pan2503</strain>
    </source>
</reference>
<keyword evidence="4" id="KW-1185">Reference proteome</keyword>
<dbReference type="AlphaFoldDB" id="A0A7V8SX84"/>
<dbReference type="InterPro" id="IPR013766">
    <property type="entry name" value="Thioredoxin_domain"/>
</dbReference>
<dbReference type="GO" id="GO:0016209">
    <property type="term" value="F:antioxidant activity"/>
    <property type="evidence" value="ECO:0007669"/>
    <property type="project" value="InterPro"/>
</dbReference>
<evidence type="ECO:0000313" key="4">
    <source>
        <dbReference type="Proteomes" id="UP000567293"/>
    </source>
</evidence>
<dbReference type="PANTHER" id="PTHR42852">
    <property type="entry name" value="THIOL:DISULFIDE INTERCHANGE PROTEIN DSBE"/>
    <property type="match status" value="1"/>
</dbReference>
<dbReference type="Gene3D" id="3.40.30.10">
    <property type="entry name" value="Glutaredoxin"/>
    <property type="match status" value="1"/>
</dbReference>